<evidence type="ECO:0000313" key="1">
    <source>
        <dbReference type="EMBL" id="MBA0811366.1"/>
    </source>
</evidence>
<protein>
    <submittedName>
        <fullName evidence="1">Uncharacterized protein</fullName>
    </submittedName>
</protein>
<reference evidence="1 2" key="1">
    <citation type="journal article" date="2019" name="Genome Biol. Evol.">
        <title>Insights into the evolution of the New World diploid cottons (Gossypium, subgenus Houzingenia) based on genome sequencing.</title>
        <authorList>
            <person name="Grover C.E."/>
            <person name="Arick M.A. 2nd"/>
            <person name="Thrash A."/>
            <person name="Conover J.L."/>
            <person name="Sanders W.S."/>
            <person name="Peterson D.G."/>
            <person name="Frelichowski J.E."/>
            <person name="Scheffler J.A."/>
            <person name="Scheffler B.E."/>
            <person name="Wendel J.F."/>
        </authorList>
    </citation>
    <scope>NUCLEOTIDE SEQUENCE [LARGE SCALE GENOMIC DNA]</scope>
    <source>
        <strain evidence="1">0</strain>
        <tissue evidence="1">Leaf</tissue>
    </source>
</reference>
<name>A0A7J9HNI0_9ROSI</name>
<gene>
    <name evidence="1" type="ORF">Gohar_003269</name>
</gene>
<comment type="caution">
    <text evidence="1">The sequence shown here is derived from an EMBL/GenBank/DDBJ whole genome shotgun (WGS) entry which is preliminary data.</text>
</comment>
<accession>A0A7J9HNI0</accession>
<keyword evidence="2" id="KW-1185">Reference proteome</keyword>
<proteinExistence type="predicted"/>
<dbReference type="AlphaFoldDB" id="A0A7J9HNI0"/>
<evidence type="ECO:0000313" key="2">
    <source>
        <dbReference type="Proteomes" id="UP000593560"/>
    </source>
</evidence>
<organism evidence="1 2">
    <name type="scientific">Gossypium harknessii</name>
    <dbReference type="NCBI Taxonomy" id="34285"/>
    <lineage>
        <taxon>Eukaryota</taxon>
        <taxon>Viridiplantae</taxon>
        <taxon>Streptophyta</taxon>
        <taxon>Embryophyta</taxon>
        <taxon>Tracheophyta</taxon>
        <taxon>Spermatophyta</taxon>
        <taxon>Magnoliopsida</taxon>
        <taxon>eudicotyledons</taxon>
        <taxon>Gunneridae</taxon>
        <taxon>Pentapetalae</taxon>
        <taxon>rosids</taxon>
        <taxon>malvids</taxon>
        <taxon>Malvales</taxon>
        <taxon>Malvaceae</taxon>
        <taxon>Malvoideae</taxon>
        <taxon>Gossypium</taxon>
    </lineage>
</organism>
<dbReference type="OrthoDB" id="10450548at2759"/>
<dbReference type="EMBL" id="JABFAD010000010">
    <property type="protein sequence ID" value="MBA0811366.1"/>
    <property type="molecule type" value="Genomic_DNA"/>
</dbReference>
<dbReference type="Proteomes" id="UP000593560">
    <property type="component" value="Unassembled WGS sequence"/>
</dbReference>
<sequence>MLPMSGCSRVGLSKRALFCPIIRVANGSIRYIKPPWFPSSYIHNEGNNCGLIYLINPAATLIIRRECSSTIQPESNQS</sequence>